<dbReference type="HAMAP" id="MF_01564">
    <property type="entry name" value="Thiourid_synth_B"/>
    <property type="match status" value="1"/>
</dbReference>
<dbReference type="PANTHER" id="PTHR37526:SF1">
    <property type="entry name" value="PROTEIN TUSB"/>
    <property type="match status" value="1"/>
</dbReference>
<proteinExistence type="inferred from homology"/>
<accession>A0A2I5TG12</accession>
<keyword evidence="5" id="KW-0808">Transferase</keyword>
<dbReference type="KEGG" id="sera:Ser39006_004675"/>
<evidence type="ECO:0000313" key="6">
    <source>
        <dbReference type="Proteomes" id="UP000017700"/>
    </source>
</evidence>
<dbReference type="Pfam" id="PF04077">
    <property type="entry name" value="DsrH"/>
    <property type="match status" value="1"/>
</dbReference>
<dbReference type="NCBIfam" id="NF010035">
    <property type="entry name" value="PRK13510.1"/>
    <property type="match status" value="1"/>
</dbReference>
<evidence type="ECO:0000313" key="5">
    <source>
        <dbReference type="EMBL" id="AUH03487.1"/>
    </source>
</evidence>
<dbReference type="InterPro" id="IPR007215">
    <property type="entry name" value="Sulphur_relay_TusB/DsrH"/>
</dbReference>
<dbReference type="InterPro" id="IPR023526">
    <property type="entry name" value="Sulphur_relay_TusB"/>
</dbReference>
<gene>
    <name evidence="3" type="primary">tusB</name>
    <name evidence="4" type="ORF">CWC46_04675</name>
    <name evidence="5" type="ORF">Ser39006_004675</name>
</gene>
<dbReference type="InterPro" id="IPR027396">
    <property type="entry name" value="DsrEFH-like"/>
</dbReference>
<reference evidence="5" key="2">
    <citation type="submission" date="2013-09" db="EMBL/GenBank/DDBJ databases">
        <authorList>
            <person name="Wang G."/>
            <person name="Yang Y."/>
            <person name="Su Y."/>
        </authorList>
    </citation>
    <scope>NUCLEOTIDE SEQUENCE</scope>
    <source>
        <strain evidence="5">ATCC 39006</strain>
    </source>
</reference>
<protein>
    <recommendedName>
        <fullName evidence="3">Protein TusB</fullName>
    </recommendedName>
    <alternativeName>
        <fullName evidence="3">tRNA 2-thiouridine synthesizing protein B</fullName>
    </alternativeName>
</protein>
<organism evidence="5 6">
    <name type="scientific">Serratia sp. (strain ATCC 39006)</name>
    <name type="common">Prodigiosinella confusarubida</name>
    <dbReference type="NCBI Taxonomy" id="104623"/>
    <lineage>
        <taxon>Bacteria</taxon>
        <taxon>Pseudomonadati</taxon>
        <taxon>Pseudomonadota</taxon>
        <taxon>Gammaproteobacteria</taxon>
        <taxon>Enterobacterales</taxon>
        <taxon>Pectobacteriaceae</taxon>
        <taxon>Prodigiosinella</taxon>
    </lineage>
</organism>
<evidence type="ECO:0000256" key="3">
    <source>
        <dbReference type="HAMAP-Rule" id="MF_01564"/>
    </source>
</evidence>
<reference evidence="4 7" key="3">
    <citation type="submission" date="2017-11" db="EMBL/GenBank/DDBJ databases">
        <title>Complete genome sequence of Serratia sp. ATCC 39006 LacA.</title>
        <authorList>
            <person name="Hampton H.G."/>
            <person name="Jackson S.A."/>
            <person name="Jauregui R."/>
            <person name="Poulter G.T.M."/>
            <person name="Salmond G.P.C."/>
            <person name="Fineran P.C."/>
        </authorList>
    </citation>
    <scope>NUCLEOTIDE SEQUENCE [LARGE SCALE GENOMIC DNA]</scope>
    <source>
        <strain evidence="4 7">ATCC 39006</strain>
    </source>
</reference>
<dbReference type="KEGG" id="serq:CWC46_04675"/>
<reference evidence="5 6" key="1">
    <citation type="journal article" date="2013" name="Genome Announc.">
        <title>Draft genome sequence of Serratia sp. strain ATCC 39006, a model bacterium for analysis of the biosynthesis and regulation of prodigiosin, a carbapenem, and gas vesicles.</title>
        <authorList>
            <person name="Fineran P.C."/>
            <person name="Iglesias Cans M.C."/>
            <person name="Ramsay J.P."/>
            <person name="Wilf N.M."/>
            <person name="Cossyleon D."/>
            <person name="McNeil M.B."/>
            <person name="Williamson N.R."/>
            <person name="Monson R.E."/>
            <person name="Becher S.A."/>
            <person name="Stanton J.A."/>
            <person name="Brugger K."/>
            <person name="Brown S.D."/>
            <person name="Salmond G.P."/>
        </authorList>
    </citation>
    <scope>NUCLEOTIDE SEQUENCE [LARGE SCALE GENOMIC DNA]</scope>
    <source>
        <strain evidence="5">ATCC 39006</strain>
        <strain evidence="6">ATCC 39006 / SC 11482</strain>
    </source>
</reference>
<dbReference type="NCBIfam" id="TIGR03011">
    <property type="entry name" value="sulf_tusB_dsrH"/>
    <property type="match status" value="1"/>
</dbReference>
<dbReference type="RefSeq" id="WP_021013356.1">
    <property type="nucleotide sequence ID" value="NZ_CP025084.1"/>
</dbReference>
<sequence>MLHTLSHSPYQTDFDSLLRNVGAEDEILLFQDGVIASLEEAAALVRLLVLAVPIYVLKEDVEARGLTNQVSGKITLISYTQFVQLTARHSQQLAW</sequence>
<dbReference type="EMBL" id="CP025085">
    <property type="protein sequence ID" value="AUG99171.1"/>
    <property type="molecule type" value="Genomic_DNA"/>
</dbReference>
<dbReference type="STRING" id="104623.Ser39006_00079"/>
<dbReference type="SUPFAM" id="SSF75169">
    <property type="entry name" value="DsrEFH-like"/>
    <property type="match status" value="1"/>
</dbReference>
<name>A0A2I5TG12_SERS3</name>
<dbReference type="Proteomes" id="UP000233778">
    <property type="component" value="Chromosome"/>
</dbReference>
<comment type="function">
    <text evidence="3">Part of a sulfur-relay system required for 2-thiolation of 5-methylaminomethyl-2-thiouridine (mnm(5)s(2)U) at tRNA wobble positions.</text>
</comment>
<comment type="subunit">
    <text evidence="3">Heterohexamer, formed by a dimer of trimers. The hexameric TusBCD complex contains 2 copies each of TusB, TusC and TusD. The TusBCD complex interacts with TusE.</text>
</comment>
<evidence type="ECO:0000313" key="4">
    <source>
        <dbReference type="EMBL" id="AUG99171.1"/>
    </source>
</evidence>
<dbReference type="AlphaFoldDB" id="A0A2I5TG12"/>
<reference evidence="5" key="4">
    <citation type="submission" date="2017-11" db="EMBL/GenBank/DDBJ databases">
        <title>Complete genome sequence of Serratia sp. ATCC 39006.</title>
        <authorList>
            <person name="Hampton H.G."/>
            <person name="Jackson S.A."/>
            <person name="Jauregui R."/>
            <person name="Poulter G.T.M."/>
            <person name="Salmond G.P.C."/>
            <person name="Fineran P.C."/>
        </authorList>
    </citation>
    <scope>NUCLEOTIDE SEQUENCE</scope>
    <source>
        <strain evidence="5">ATCC 39006</strain>
    </source>
</reference>
<dbReference type="OrthoDB" id="9795117at2"/>
<dbReference type="GO" id="GO:0002143">
    <property type="term" value="P:tRNA wobble position uridine thiolation"/>
    <property type="evidence" value="ECO:0007669"/>
    <property type="project" value="InterPro"/>
</dbReference>
<evidence type="ECO:0000256" key="2">
    <source>
        <dbReference type="ARBA" id="ARBA00022694"/>
    </source>
</evidence>
<keyword evidence="1 3" id="KW-0963">Cytoplasm</keyword>
<dbReference type="EMBL" id="CP025084">
    <property type="protein sequence ID" value="AUH03487.1"/>
    <property type="molecule type" value="Genomic_DNA"/>
</dbReference>
<evidence type="ECO:0000313" key="7">
    <source>
        <dbReference type="Proteomes" id="UP000233778"/>
    </source>
</evidence>
<keyword evidence="6" id="KW-1185">Reference proteome</keyword>
<dbReference type="Gene3D" id="3.40.1260.10">
    <property type="entry name" value="DsrEFH-like"/>
    <property type="match status" value="1"/>
</dbReference>
<keyword evidence="2 3" id="KW-0819">tRNA processing</keyword>
<comment type="subcellular location">
    <subcellularLocation>
        <location evidence="3">Cytoplasm</location>
    </subcellularLocation>
</comment>
<comment type="similarity">
    <text evidence="3">Belongs to the DsrH/TusB family.</text>
</comment>
<dbReference type="PANTHER" id="PTHR37526">
    <property type="entry name" value="PROTEIN TUSB"/>
    <property type="match status" value="1"/>
</dbReference>
<dbReference type="GO" id="GO:1990228">
    <property type="term" value="C:sulfurtransferase complex"/>
    <property type="evidence" value="ECO:0007669"/>
    <property type="project" value="TreeGrafter"/>
</dbReference>
<dbReference type="GO" id="GO:0016740">
    <property type="term" value="F:transferase activity"/>
    <property type="evidence" value="ECO:0007669"/>
    <property type="project" value="UniProtKB-KW"/>
</dbReference>
<dbReference type="Proteomes" id="UP000017700">
    <property type="component" value="Chromosome"/>
</dbReference>
<evidence type="ECO:0000256" key="1">
    <source>
        <dbReference type="ARBA" id="ARBA00022490"/>
    </source>
</evidence>